<comment type="similarity">
    <text evidence="2">Belongs to the ABC transporter superfamily. ABCA family.</text>
</comment>
<dbReference type="Proteomes" id="UP001628156">
    <property type="component" value="Unassembled WGS sequence"/>
</dbReference>
<evidence type="ECO:0000256" key="1">
    <source>
        <dbReference type="ARBA" id="ARBA00004141"/>
    </source>
</evidence>
<dbReference type="SUPFAM" id="SSF52540">
    <property type="entry name" value="P-loop containing nucleoside triphosphate hydrolases"/>
    <property type="match status" value="1"/>
</dbReference>
<dbReference type="InterPro" id="IPR027417">
    <property type="entry name" value="P-loop_NTPase"/>
</dbReference>
<comment type="caution">
    <text evidence="11">The sequence shown here is derived from an EMBL/GenBank/DDBJ whole genome shotgun (WGS) entry which is preliminary data.</text>
</comment>
<dbReference type="CDD" id="cd03263">
    <property type="entry name" value="ABC_subfamily_A"/>
    <property type="match status" value="1"/>
</dbReference>
<dbReference type="Pfam" id="PF12698">
    <property type="entry name" value="ABC2_membrane_3"/>
    <property type="match status" value="1"/>
</dbReference>
<feature type="transmembrane region" description="Helical" evidence="9">
    <location>
        <begin position="299"/>
        <end position="321"/>
    </location>
</feature>
<evidence type="ECO:0000313" key="11">
    <source>
        <dbReference type="EMBL" id="GAB1222605.1"/>
    </source>
</evidence>
<feature type="transmembrane region" description="Helical" evidence="9">
    <location>
        <begin position="27"/>
        <end position="44"/>
    </location>
</feature>
<feature type="region of interest" description="Disordered" evidence="8">
    <location>
        <begin position="886"/>
        <end position="918"/>
    </location>
</feature>
<protein>
    <recommendedName>
        <fullName evidence="10">ABC transporter domain-containing protein</fullName>
    </recommendedName>
</protein>
<evidence type="ECO:0000313" key="12">
    <source>
        <dbReference type="Proteomes" id="UP001628156"/>
    </source>
</evidence>
<feature type="domain" description="ABC transporter" evidence="10">
    <location>
        <begin position="487"/>
        <end position="725"/>
    </location>
</feature>
<evidence type="ECO:0000256" key="9">
    <source>
        <dbReference type="SAM" id="Phobius"/>
    </source>
</evidence>
<keyword evidence="4" id="KW-0547">Nucleotide-binding</keyword>
<keyword evidence="12" id="KW-1185">Reference proteome</keyword>
<reference evidence="11 12" key="1">
    <citation type="journal article" date="2019" name="PLoS Negl. Trop. Dis.">
        <title>Whole genome sequencing of Entamoeba nuttalli reveals mammalian host-related molecular signatures and a novel octapeptide-repeat surface protein.</title>
        <authorList>
            <person name="Tanaka M."/>
            <person name="Makiuchi T."/>
            <person name="Komiyama T."/>
            <person name="Shiina T."/>
            <person name="Osaki K."/>
            <person name="Tachibana H."/>
        </authorList>
    </citation>
    <scope>NUCLEOTIDE SEQUENCE [LARGE SCALE GENOMIC DNA]</scope>
    <source>
        <strain evidence="11 12">P19-061405</strain>
    </source>
</reference>
<keyword evidence="5" id="KW-0067">ATP-binding</keyword>
<evidence type="ECO:0000256" key="2">
    <source>
        <dbReference type="ARBA" id="ARBA00008869"/>
    </source>
</evidence>
<dbReference type="PANTHER" id="PTHR19229">
    <property type="entry name" value="ATP-BINDING CASSETTE TRANSPORTER SUBFAMILY A ABCA"/>
    <property type="match status" value="1"/>
</dbReference>
<sequence length="918" mass="104504">MTSSYLSQLWVLIKRNALIQWRSPGKVISQFVLGLCVLLLLLIFDKTLIEQPSFTLTEDIRDQTLPECPEFLGDDCIDLYIFNNNPNNKILTNNDVLELYETFKQHYPMKNIIVVNSTNMNDRTIEDFLYDEDLHYVATLILHPSTSSVFDSTPTILQYSVLVNPHMTQSIQTKSYMQISWETQEFLISKMNKKPVTINFKYQRFPNNKDETLQKQLLGDISGPYLFVIYLINFIIFLNLIVGEKENEHRLYMKMVGMYDSAYWIAHFIQNMIISFFLCWFVIGIGAACGFRLMTKANLFCLFIVMWTFTFSLTCFAYFLATLMNKTRIAITSSIGFFIVGLIFQLLAETSMFVDAIFNNLAYIYIVILGLFPPLFFGTSMSAFTKRYDYGLTWSDMLEKVPNSNVFGPFYSMLLMFCIGIFWLIVGTLILISSESENGWLFEVFGYKTLKQLAKKVIKEDEEDDEMDEDVDAEKKMTLDESNKKPMRLYNVRKTFYTNWPYKSKNDVHAVRGVTLSVDAGTVFTLLGHNGAGKSTLIKIITGQHIPSHGRIFMGGIDLASDLSYVRSQIGLCPQHDVIFPVLTGREHLRFYGSLKGLKGYTLEQEVENLLDLVSLTKAGDKQVGNYSGGMKRRLSVAIACIAKPKCVILDEPTTGMDPVSRREVWKVIEKIKVGKTVLLTTHYMDEAEILSDKIAIMSRGKIQCIGSSTHLKSKFGTGYVLTLNADIEEVNKVEKTIIELIPEAKVIQKVSGKLKIGIGYTQSKELLTLLTKLESKEINVVNWGVSPSSLEEVFLSRTGMDYKDTNKTLSLDKFIKGTYQRDDNNEDHIEIIDEIEMTETHKPSELTITPLQTATTNTTIESHTDQHSKDSFSNIKKEGIIVSPIPNEQSSSSSIPLVENKEKHINTEIEMEVNENK</sequence>
<dbReference type="PROSITE" id="PS50893">
    <property type="entry name" value="ABC_TRANSPORTER_2"/>
    <property type="match status" value="1"/>
</dbReference>
<keyword evidence="7 9" id="KW-0472">Membrane</keyword>
<keyword evidence="3 9" id="KW-0812">Transmembrane</keyword>
<dbReference type="InterPro" id="IPR003439">
    <property type="entry name" value="ABC_transporter-like_ATP-bd"/>
</dbReference>
<feature type="transmembrane region" description="Helical" evidence="9">
    <location>
        <begin position="360"/>
        <end position="384"/>
    </location>
</feature>
<comment type="subcellular location">
    <subcellularLocation>
        <location evidence="1">Membrane</location>
        <topology evidence="1">Multi-pass membrane protein</topology>
    </subcellularLocation>
</comment>
<accession>A0ABQ0DIE3</accession>
<name>A0ABQ0DIE3_9EUKA</name>
<evidence type="ECO:0000256" key="6">
    <source>
        <dbReference type="ARBA" id="ARBA00022989"/>
    </source>
</evidence>
<feature type="transmembrane region" description="Helical" evidence="9">
    <location>
        <begin position="410"/>
        <end position="432"/>
    </location>
</feature>
<evidence type="ECO:0000256" key="5">
    <source>
        <dbReference type="ARBA" id="ARBA00022840"/>
    </source>
</evidence>
<keyword evidence="6 9" id="KW-1133">Transmembrane helix</keyword>
<feature type="transmembrane region" description="Helical" evidence="9">
    <location>
        <begin position="262"/>
        <end position="287"/>
    </location>
</feature>
<evidence type="ECO:0000256" key="3">
    <source>
        <dbReference type="ARBA" id="ARBA00022692"/>
    </source>
</evidence>
<evidence type="ECO:0000256" key="7">
    <source>
        <dbReference type="ARBA" id="ARBA00023136"/>
    </source>
</evidence>
<dbReference type="InterPro" id="IPR003593">
    <property type="entry name" value="AAA+_ATPase"/>
</dbReference>
<gene>
    <name evidence="11" type="ORF">ENUP19_0118G0046</name>
</gene>
<feature type="transmembrane region" description="Helical" evidence="9">
    <location>
        <begin position="225"/>
        <end position="242"/>
    </location>
</feature>
<dbReference type="Pfam" id="PF00005">
    <property type="entry name" value="ABC_tran"/>
    <property type="match status" value="1"/>
</dbReference>
<dbReference type="Gene3D" id="3.40.50.300">
    <property type="entry name" value="P-loop containing nucleotide triphosphate hydrolases"/>
    <property type="match status" value="1"/>
</dbReference>
<evidence type="ECO:0000259" key="10">
    <source>
        <dbReference type="PROSITE" id="PS50893"/>
    </source>
</evidence>
<organism evidence="11 12">
    <name type="scientific">Entamoeba nuttalli</name>
    <dbReference type="NCBI Taxonomy" id="412467"/>
    <lineage>
        <taxon>Eukaryota</taxon>
        <taxon>Amoebozoa</taxon>
        <taxon>Evosea</taxon>
        <taxon>Archamoebae</taxon>
        <taxon>Mastigamoebida</taxon>
        <taxon>Entamoebidae</taxon>
        <taxon>Entamoeba</taxon>
    </lineage>
</organism>
<evidence type="ECO:0000256" key="4">
    <source>
        <dbReference type="ARBA" id="ARBA00022741"/>
    </source>
</evidence>
<proteinExistence type="inferred from homology"/>
<evidence type="ECO:0000256" key="8">
    <source>
        <dbReference type="SAM" id="MobiDB-lite"/>
    </source>
</evidence>
<dbReference type="InterPro" id="IPR013525">
    <property type="entry name" value="ABC2_TM"/>
</dbReference>
<feature type="transmembrane region" description="Helical" evidence="9">
    <location>
        <begin position="327"/>
        <end position="348"/>
    </location>
</feature>
<dbReference type="SMART" id="SM00382">
    <property type="entry name" value="AAA"/>
    <property type="match status" value="1"/>
</dbReference>
<dbReference type="InterPro" id="IPR026082">
    <property type="entry name" value="ABCA"/>
</dbReference>
<dbReference type="EMBL" id="BAAFRS010000118">
    <property type="protein sequence ID" value="GAB1222605.1"/>
    <property type="molecule type" value="Genomic_DNA"/>
</dbReference>